<dbReference type="EMBL" id="CP002691">
    <property type="protein sequence ID" value="AEE51917.1"/>
    <property type="molecule type" value="Genomic_DNA"/>
</dbReference>
<dbReference type="HOGENOM" id="CLU_000445_14_1_10"/>
<dbReference type="RefSeq" id="WP_013766455.1">
    <property type="nucleotide sequence ID" value="NC_015510.1"/>
</dbReference>
<evidence type="ECO:0000313" key="7">
    <source>
        <dbReference type="EMBL" id="AEE51917.1"/>
    </source>
</evidence>
<dbReference type="AlphaFoldDB" id="F4L6W2"/>
<evidence type="ECO:0000256" key="1">
    <source>
        <dbReference type="ARBA" id="ARBA00023015"/>
    </source>
</evidence>
<dbReference type="InterPro" id="IPR016032">
    <property type="entry name" value="Sig_transdc_resp-reg_C-effctor"/>
</dbReference>
<accession>F4L6W2</accession>
<evidence type="ECO:0000256" key="2">
    <source>
        <dbReference type="ARBA" id="ARBA00023125"/>
    </source>
</evidence>
<evidence type="ECO:0000313" key="8">
    <source>
        <dbReference type="Proteomes" id="UP000008461"/>
    </source>
</evidence>
<dbReference type="Gene3D" id="1.10.10.10">
    <property type="entry name" value="Winged helix-like DNA-binding domain superfamily/Winged helix DNA-binding domain"/>
    <property type="match status" value="1"/>
</dbReference>
<dbReference type="CDD" id="cd06170">
    <property type="entry name" value="LuxR_C_like"/>
    <property type="match status" value="1"/>
</dbReference>
<dbReference type="KEGG" id="hhy:Halhy_4069"/>
<dbReference type="PROSITE" id="PS50110">
    <property type="entry name" value="RESPONSE_REGULATORY"/>
    <property type="match status" value="1"/>
</dbReference>
<dbReference type="GO" id="GO:0006355">
    <property type="term" value="P:regulation of DNA-templated transcription"/>
    <property type="evidence" value="ECO:0007669"/>
    <property type="project" value="InterPro"/>
</dbReference>
<protein>
    <submittedName>
        <fullName evidence="7">Two component transcriptional regulator, LuxR family</fullName>
    </submittedName>
</protein>
<dbReference type="SUPFAM" id="SSF52172">
    <property type="entry name" value="CheY-like"/>
    <property type="match status" value="1"/>
</dbReference>
<dbReference type="Pfam" id="PF00072">
    <property type="entry name" value="Response_reg"/>
    <property type="match status" value="1"/>
</dbReference>
<dbReference type="InterPro" id="IPR001789">
    <property type="entry name" value="Sig_transdc_resp-reg_receiver"/>
</dbReference>
<dbReference type="PANTHER" id="PTHR44688:SF16">
    <property type="entry name" value="DNA-BINDING TRANSCRIPTIONAL ACTIVATOR DEVR_DOSR"/>
    <property type="match status" value="1"/>
</dbReference>
<dbReference type="CDD" id="cd17534">
    <property type="entry name" value="REC_DC-like"/>
    <property type="match status" value="1"/>
</dbReference>
<reference key="2">
    <citation type="submission" date="2011-04" db="EMBL/GenBank/DDBJ databases">
        <title>Complete sequence of chromosome of Haliscomenobacter hydrossis DSM 1100.</title>
        <authorList>
            <consortium name="US DOE Joint Genome Institute (JGI-PGF)"/>
            <person name="Lucas S."/>
            <person name="Han J."/>
            <person name="Lapidus A."/>
            <person name="Bruce D."/>
            <person name="Goodwin L."/>
            <person name="Pitluck S."/>
            <person name="Peters L."/>
            <person name="Kyrpides N."/>
            <person name="Mavromatis K."/>
            <person name="Ivanova N."/>
            <person name="Ovchinnikova G."/>
            <person name="Pagani I."/>
            <person name="Daligault H."/>
            <person name="Detter J.C."/>
            <person name="Han C."/>
            <person name="Land M."/>
            <person name="Hauser L."/>
            <person name="Markowitz V."/>
            <person name="Cheng J.-F."/>
            <person name="Hugenholtz P."/>
            <person name="Woyke T."/>
            <person name="Wu D."/>
            <person name="Verbarg S."/>
            <person name="Frueling A."/>
            <person name="Brambilla E."/>
            <person name="Klenk H.-P."/>
            <person name="Eisen J.A."/>
        </authorList>
    </citation>
    <scope>NUCLEOTIDE SEQUENCE</scope>
    <source>
        <strain>DSM 1100</strain>
    </source>
</reference>
<name>F4L6W2_HALH1</name>
<dbReference type="PRINTS" id="PR00038">
    <property type="entry name" value="HTHLUXR"/>
</dbReference>
<evidence type="ECO:0000256" key="4">
    <source>
        <dbReference type="PROSITE-ProRule" id="PRU00169"/>
    </source>
</evidence>
<gene>
    <name evidence="7" type="ordered locus">Halhy_4069</name>
</gene>
<dbReference type="PROSITE" id="PS50043">
    <property type="entry name" value="HTH_LUXR_2"/>
    <property type="match status" value="1"/>
</dbReference>
<keyword evidence="3" id="KW-0804">Transcription</keyword>
<dbReference type="Pfam" id="PF00196">
    <property type="entry name" value="GerE"/>
    <property type="match status" value="1"/>
</dbReference>
<evidence type="ECO:0000259" key="6">
    <source>
        <dbReference type="PROSITE" id="PS50110"/>
    </source>
</evidence>
<reference evidence="7 8" key="1">
    <citation type="journal article" date="2011" name="Stand. Genomic Sci.">
        <title>Complete genome sequence of Haliscomenobacter hydrossis type strain (O).</title>
        <authorList>
            <consortium name="US DOE Joint Genome Institute (JGI-PGF)"/>
            <person name="Daligault H."/>
            <person name="Lapidus A."/>
            <person name="Zeytun A."/>
            <person name="Nolan M."/>
            <person name="Lucas S."/>
            <person name="Del Rio T.G."/>
            <person name="Tice H."/>
            <person name="Cheng J.F."/>
            <person name="Tapia R."/>
            <person name="Han C."/>
            <person name="Goodwin L."/>
            <person name="Pitluck S."/>
            <person name="Liolios K."/>
            <person name="Pagani I."/>
            <person name="Ivanova N."/>
            <person name="Huntemann M."/>
            <person name="Mavromatis K."/>
            <person name="Mikhailova N."/>
            <person name="Pati A."/>
            <person name="Chen A."/>
            <person name="Palaniappan K."/>
            <person name="Land M."/>
            <person name="Hauser L."/>
            <person name="Brambilla E.M."/>
            <person name="Rohde M."/>
            <person name="Verbarg S."/>
            <person name="Goker M."/>
            <person name="Bristow J."/>
            <person name="Eisen J.A."/>
            <person name="Markowitz V."/>
            <person name="Hugenholtz P."/>
            <person name="Kyrpides N.C."/>
            <person name="Klenk H.P."/>
            <person name="Woyke T."/>
        </authorList>
    </citation>
    <scope>NUCLEOTIDE SEQUENCE [LARGE SCALE GENOMIC DNA]</scope>
    <source>
        <strain evidence="8">ATCC 27775 / DSM 1100 / LMG 10767 / O</strain>
    </source>
</reference>
<dbReference type="PROSITE" id="PS00622">
    <property type="entry name" value="HTH_LUXR_1"/>
    <property type="match status" value="1"/>
</dbReference>
<feature type="domain" description="HTH luxR-type" evidence="5">
    <location>
        <begin position="140"/>
        <end position="205"/>
    </location>
</feature>
<dbReference type="SMART" id="SM00448">
    <property type="entry name" value="REC"/>
    <property type="match status" value="1"/>
</dbReference>
<dbReference type="SMART" id="SM00421">
    <property type="entry name" value="HTH_LUXR"/>
    <property type="match status" value="1"/>
</dbReference>
<dbReference type="OrthoDB" id="1646880at2"/>
<dbReference type="PANTHER" id="PTHR44688">
    <property type="entry name" value="DNA-BINDING TRANSCRIPTIONAL ACTIVATOR DEVR_DOSR"/>
    <property type="match status" value="1"/>
</dbReference>
<feature type="domain" description="Response regulatory" evidence="6">
    <location>
        <begin position="5"/>
        <end position="120"/>
    </location>
</feature>
<evidence type="ECO:0000259" key="5">
    <source>
        <dbReference type="PROSITE" id="PS50043"/>
    </source>
</evidence>
<keyword evidence="4" id="KW-0597">Phosphoprotein</keyword>
<dbReference type="GO" id="GO:0003677">
    <property type="term" value="F:DNA binding"/>
    <property type="evidence" value="ECO:0007669"/>
    <property type="project" value="UniProtKB-KW"/>
</dbReference>
<dbReference type="GO" id="GO:0000160">
    <property type="term" value="P:phosphorelay signal transduction system"/>
    <property type="evidence" value="ECO:0007669"/>
    <property type="project" value="InterPro"/>
</dbReference>
<keyword evidence="1" id="KW-0805">Transcription regulation</keyword>
<evidence type="ECO:0000256" key="3">
    <source>
        <dbReference type="ARBA" id="ARBA00023163"/>
    </source>
</evidence>
<dbReference type="Gene3D" id="3.40.50.2300">
    <property type="match status" value="1"/>
</dbReference>
<dbReference type="InterPro" id="IPR000792">
    <property type="entry name" value="Tscrpt_reg_LuxR_C"/>
</dbReference>
<proteinExistence type="predicted"/>
<feature type="modified residue" description="4-aspartylphosphate" evidence="4">
    <location>
        <position position="55"/>
    </location>
</feature>
<dbReference type="SUPFAM" id="SSF46894">
    <property type="entry name" value="C-terminal effector domain of the bipartite response regulators"/>
    <property type="match status" value="1"/>
</dbReference>
<dbReference type="InterPro" id="IPR011006">
    <property type="entry name" value="CheY-like_superfamily"/>
</dbReference>
<keyword evidence="8" id="KW-1185">Reference proteome</keyword>
<dbReference type="STRING" id="760192.Halhy_4069"/>
<organism evidence="7 8">
    <name type="scientific">Haliscomenobacter hydrossis (strain ATCC 27775 / DSM 1100 / LMG 10767 / O)</name>
    <dbReference type="NCBI Taxonomy" id="760192"/>
    <lineage>
        <taxon>Bacteria</taxon>
        <taxon>Pseudomonadati</taxon>
        <taxon>Bacteroidota</taxon>
        <taxon>Saprospiria</taxon>
        <taxon>Saprospirales</taxon>
        <taxon>Haliscomenobacteraceae</taxon>
        <taxon>Haliscomenobacter</taxon>
    </lineage>
</organism>
<keyword evidence="2" id="KW-0238">DNA-binding</keyword>
<sequence length="207" mass="23468">MTAIKVLIVEDEPLIARNIAMYLRNNDFEVSAIAHDPEEALFQLKRQPPDFVILDINLECERDGIQIAEHINHNLFIPFVFLTSYSDKETLERAKKTNPAGFIVKPFNEQTLYATIEIALSNHAAQANRHVPELTLDKLNKHLLAPLTDREFEVVRLLYAGKTNQQIAAELYIAMNTLKKHINNAYFKLDVGSRTTAVATLRALMVG</sequence>
<dbReference type="InterPro" id="IPR036388">
    <property type="entry name" value="WH-like_DNA-bd_sf"/>
</dbReference>
<dbReference type="Proteomes" id="UP000008461">
    <property type="component" value="Chromosome"/>
</dbReference>
<dbReference type="eggNOG" id="COG2197">
    <property type="taxonomic scope" value="Bacteria"/>
</dbReference>